<dbReference type="PROSITE" id="PS50125">
    <property type="entry name" value="GUANYLATE_CYCLASE_2"/>
    <property type="match status" value="1"/>
</dbReference>
<name>A0ABX7NR74_9BACT</name>
<dbReference type="PANTHER" id="PTHR43081">
    <property type="entry name" value="ADENYLATE CYCLASE, TERMINAL-DIFFERENTIATION SPECIFIC-RELATED"/>
    <property type="match status" value="1"/>
</dbReference>
<proteinExistence type="predicted"/>
<evidence type="ECO:0000313" key="3">
    <source>
        <dbReference type="Proteomes" id="UP000662747"/>
    </source>
</evidence>
<protein>
    <submittedName>
        <fullName evidence="2">Adenylate/guanylate cyclase domain-containing protein</fullName>
    </submittedName>
</protein>
<dbReference type="Proteomes" id="UP000662747">
    <property type="component" value="Chromosome"/>
</dbReference>
<feature type="domain" description="Guanylate cyclase" evidence="1">
    <location>
        <begin position="344"/>
        <end position="485"/>
    </location>
</feature>
<reference evidence="2 3" key="1">
    <citation type="submission" date="2021-02" db="EMBL/GenBank/DDBJ databases">
        <title>De Novo genome assembly of isolated myxobacteria.</title>
        <authorList>
            <person name="Stevens D.C."/>
        </authorList>
    </citation>
    <scope>NUCLEOTIDE SEQUENCE [LARGE SCALE GENOMIC DNA]</scope>
    <source>
        <strain evidence="3">SCPEA02</strain>
    </source>
</reference>
<dbReference type="PANTHER" id="PTHR43081:SF1">
    <property type="entry name" value="ADENYLATE CYCLASE, TERMINAL-DIFFERENTIATION SPECIFIC"/>
    <property type="match status" value="1"/>
</dbReference>
<dbReference type="Gene3D" id="3.30.70.1230">
    <property type="entry name" value="Nucleotide cyclase"/>
    <property type="match status" value="1"/>
</dbReference>
<dbReference type="InterPro" id="IPR029787">
    <property type="entry name" value="Nucleotide_cyclase"/>
</dbReference>
<dbReference type="SMART" id="SM00044">
    <property type="entry name" value="CYCc"/>
    <property type="match status" value="1"/>
</dbReference>
<accession>A0ABX7NR74</accession>
<dbReference type="SUPFAM" id="SSF55073">
    <property type="entry name" value="Nucleotide cyclase"/>
    <property type="match status" value="1"/>
</dbReference>
<dbReference type="InterPro" id="IPR001054">
    <property type="entry name" value="A/G_cyclase"/>
</dbReference>
<dbReference type="CDD" id="cd07302">
    <property type="entry name" value="CHD"/>
    <property type="match status" value="1"/>
</dbReference>
<dbReference type="Pfam" id="PF00211">
    <property type="entry name" value="Guanylate_cyc"/>
    <property type="match status" value="1"/>
</dbReference>
<organism evidence="2 3">
    <name type="scientific">Pyxidicoccus parkwayensis</name>
    <dbReference type="NCBI Taxonomy" id="2813578"/>
    <lineage>
        <taxon>Bacteria</taxon>
        <taxon>Pseudomonadati</taxon>
        <taxon>Myxococcota</taxon>
        <taxon>Myxococcia</taxon>
        <taxon>Myxococcales</taxon>
        <taxon>Cystobacterineae</taxon>
        <taxon>Myxococcaceae</taxon>
        <taxon>Pyxidicoccus</taxon>
    </lineage>
</organism>
<dbReference type="RefSeq" id="WP_206721535.1">
    <property type="nucleotide sequence ID" value="NZ_CP071090.1"/>
</dbReference>
<sequence length="541" mass="59838">MPNAPHPQPPPHDFSLEEYKALRTLQRAVDDLLEESLRERETLTQSFLRCFPPVLKLTGAKAVAITTRDEELVEQTWGEGDWGDRYPGSLLEGPSGARRLDGDTLVTQPLDVAGTRVGTFGMLFPGAHATPEAEARLLRMLDTVAEQLDTVLCLVHTASEKHQLIIQCNTHLANPVFEAGMDQAVLTLAQRVRLPGFLLLYKDAVQPHVLHYRTYRNGYLEFESGEQPSPVLEKAIRQHGPRLLATEESALRQLFGGRSTEAVLISGAVASEPLGKIVIWSDSGFSAYSMDLIRVLASTLSQRLLDYNRERIHLSQFFPNSVIDALLQDPNYAQHLRAQDQEVGILFADINGFTRICEQGFDSPRNIGRFVDEWSERAVGCIWEHGGVFDKMVGDCVIGLFGPPFFKSSRLERAQAAVRAACDIQAFTASLGARDEVAALCQRVKLPGLGVAVGVNLANANCGLFGPNRQYTAFSSGMNQTARLQSLAGFRETLVMESVREVLATSREPFFQGLRFGPLTETPVKNVAQPLRHYQLMSLKP</sequence>
<dbReference type="EMBL" id="CP071090">
    <property type="protein sequence ID" value="QSQ19954.1"/>
    <property type="molecule type" value="Genomic_DNA"/>
</dbReference>
<gene>
    <name evidence="2" type="ORF">JY651_32355</name>
</gene>
<dbReference type="InterPro" id="IPR050697">
    <property type="entry name" value="Adenylyl/Guanylyl_Cyclase_3/4"/>
</dbReference>
<evidence type="ECO:0000313" key="2">
    <source>
        <dbReference type="EMBL" id="QSQ19954.1"/>
    </source>
</evidence>
<keyword evidence="3" id="KW-1185">Reference proteome</keyword>
<evidence type="ECO:0000259" key="1">
    <source>
        <dbReference type="PROSITE" id="PS50125"/>
    </source>
</evidence>